<feature type="non-terminal residue" evidence="6">
    <location>
        <position position="1"/>
    </location>
</feature>
<dbReference type="EMBL" id="QMEB01000376">
    <property type="protein sequence ID" value="NMG23014.1"/>
    <property type="molecule type" value="Genomic_DNA"/>
</dbReference>
<name>A0ABX1PFD8_9CYAN</name>
<dbReference type="InterPro" id="IPR003018">
    <property type="entry name" value="GAF"/>
</dbReference>
<dbReference type="GO" id="GO:0016301">
    <property type="term" value="F:kinase activity"/>
    <property type="evidence" value="ECO:0007669"/>
    <property type="project" value="UniProtKB-KW"/>
</dbReference>
<evidence type="ECO:0000259" key="5">
    <source>
        <dbReference type="PROSITE" id="PS50113"/>
    </source>
</evidence>
<dbReference type="PANTHER" id="PTHR44757:SF2">
    <property type="entry name" value="BIOFILM ARCHITECTURE MAINTENANCE PROTEIN MBAA"/>
    <property type="match status" value="1"/>
</dbReference>
<dbReference type="Gene3D" id="1.10.287.130">
    <property type="match status" value="1"/>
</dbReference>
<feature type="domain" description="PAC" evidence="5">
    <location>
        <begin position="404"/>
        <end position="456"/>
    </location>
</feature>
<comment type="catalytic activity">
    <reaction evidence="1">
        <text>ATP + protein L-histidine = ADP + protein N-phospho-L-histidine.</text>
        <dbReference type="EC" id="2.7.13.3"/>
    </reaction>
</comment>
<feature type="domain" description="PAS" evidence="4">
    <location>
        <begin position="30"/>
        <end position="101"/>
    </location>
</feature>
<dbReference type="SUPFAM" id="SSF55785">
    <property type="entry name" value="PYP-like sensor domain (PAS domain)"/>
    <property type="match status" value="4"/>
</dbReference>
<dbReference type="EC" id="2.7.13.3" evidence="2"/>
<dbReference type="InterPro" id="IPR003661">
    <property type="entry name" value="HisK_dim/P_dom"/>
</dbReference>
<keyword evidence="7" id="KW-1185">Reference proteome</keyword>
<keyword evidence="6" id="KW-0418">Kinase</keyword>
<evidence type="ECO:0000259" key="4">
    <source>
        <dbReference type="PROSITE" id="PS50112"/>
    </source>
</evidence>
<evidence type="ECO:0000256" key="2">
    <source>
        <dbReference type="ARBA" id="ARBA00012438"/>
    </source>
</evidence>
<dbReference type="Proteomes" id="UP000718564">
    <property type="component" value="Unassembled WGS sequence"/>
</dbReference>
<dbReference type="PROSITE" id="PS50112">
    <property type="entry name" value="PAS"/>
    <property type="match status" value="2"/>
</dbReference>
<feature type="domain" description="PAS" evidence="4">
    <location>
        <begin position="331"/>
        <end position="401"/>
    </location>
</feature>
<dbReference type="Gene3D" id="3.30.450.20">
    <property type="entry name" value="PAS domain"/>
    <property type="match status" value="4"/>
</dbReference>
<proteinExistence type="predicted"/>
<feature type="non-terminal residue" evidence="6">
    <location>
        <position position="917"/>
    </location>
</feature>
<dbReference type="Pfam" id="PF08447">
    <property type="entry name" value="PAS_3"/>
    <property type="match status" value="1"/>
</dbReference>
<dbReference type="InterPro" id="IPR013655">
    <property type="entry name" value="PAS_fold_3"/>
</dbReference>
<evidence type="ECO:0000256" key="1">
    <source>
        <dbReference type="ARBA" id="ARBA00000085"/>
    </source>
</evidence>
<dbReference type="InterPro" id="IPR001610">
    <property type="entry name" value="PAC"/>
</dbReference>
<dbReference type="InterPro" id="IPR000700">
    <property type="entry name" value="PAS-assoc_C"/>
</dbReference>
<dbReference type="SUPFAM" id="SSF47384">
    <property type="entry name" value="Homodimeric domain of signal transducing histidine kinase"/>
    <property type="match status" value="1"/>
</dbReference>
<evidence type="ECO:0000313" key="7">
    <source>
        <dbReference type="Proteomes" id="UP000718564"/>
    </source>
</evidence>
<dbReference type="NCBIfam" id="TIGR00229">
    <property type="entry name" value="sensory_box"/>
    <property type="match status" value="3"/>
</dbReference>
<dbReference type="InterPro" id="IPR013656">
    <property type="entry name" value="PAS_4"/>
</dbReference>
<reference evidence="6 7" key="1">
    <citation type="submission" date="2018-06" db="EMBL/GenBank/DDBJ databases">
        <title>Comparative genomics of Brasilonema spp. strains.</title>
        <authorList>
            <person name="Alvarenga D.O."/>
            <person name="Fiore M.F."/>
            <person name="Varani A.M."/>
        </authorList>
    </citation>
    <scope>NUCLEOTIDE SEQUENCE [LARGE SCALE GENOMIC DNA]</scope>
    <source>
        <strain evidence="6 7">SPC951</strain>
    </source>
</reference>
<dbReference type="InterPro" id="IPR029016">
    <property type="entry name" value="GAF-like_dom_sf"/>
</dbReference>
<dbReference type="InterPro" id="IPR036097">
    <property type="entry name" value="HisK_dim/P_sf"/>
</dbReference>
<sequence length="917" mass="104220">RQTQDLLAANSRLEAEVTERKQTEIALRESEERSRALIENLPGGAMFVVDRNLRYLVAEGEALSAAGFKPEDLVGRTIFEVLPPELAAYYEGLYRRGLAGEPFEHEHKAHNRSFISRGTPLRSTDGEVYAVLAVSYDISECKRVEDERALAEAAIASDLQDTQLLRDLSARLTTEADIQVLYDEIMATAIALMRADAGSMQFLDETTQELVLIATQGFSQAMTDDCQRLNASSNTSCGRALAAGERTFIDFDVPDTDDPDGSLRLLINAGYFSGQSTPLISRSGNLIGMVSTHWRRHHRPSDRELRFLDLLVRQAADLIEQRQAAAALRESEEKYRTLVSATSKMVWTADAKGNIIAEVPGWEQFTGQTFDEYKNFGWLAVLHPDDVEQTRQIWQTAIAHHTTAIAEYRLRTMAGDYRRVAVRGEPLLNADGNLRGWVGTITDIEDMRRTTEAEQAALHQLRESEEKYRTLFDSIDEGFSLLEIIYNQQGAAIDVRYRDTNRAFERHTGIKDAEGKTLRELIPNIESSYWINTWNRVARTGEPERLENYVQETDHWFNVYTSRIGGEGSNMVAVVFNDITERKRTETNLAFLAEVSQDLTRLTNIDETMDAIGAKIGGHFNVVRVVFAEISEDQQTGRVSHEWHQPDLPDMKGSYATKDYFSPELELLHRAGEIAVVRDTAKDEQIDGERYAALGVGAFVGVPLIRQDKWRFYFSLLDSKPHDWRDDEIELLRELTTRIWTRLERARAEEDLAQSEEKYRTLFDSIDEGFVLFELIYDENEQVVDHRYLEVNQVFERQTGLENAAGKLASEIAYVEPCWLETYDRVVQTGEPVRFENYSQATGRWYATYASRVGKAGSRQVIAIFDDITDRKRAEEAMRVFFSNVSHEFRTPLTLLLSSIQETSNDPAHPLSSAQRS</sequence>
<evidence type="ECO:0000256" key="3">
    <source>
        <dbReference type="SAM" id="Coils"/>
    </source>
</evidence>
<protein>
    <recommendedName>
        <fullName evidence="2">histidine kinase</fullName>
        <ecNumber evidence="2">2.7.13.3</ecNumber>
    </recommendedName>
</protein>
<evidence type="ECO:0000313" key="6">
    <source>
        <dbReference type="EMBL" id="NMG23014.1"/>
    </source>
</evidence>
<dbReference type="InterPro" id="IPR000014">
    <property type="entry name" value="PAS"/>
</dbReference>
<dbReference type="PROSITE" id="PS50113">
    <property type="entry name" value="PAC"/>
    <property type="match status" value="1"/>
</dbReference>
<dbReference type="PANTHER" id="PTHR44757">
    <property type="entry name" value="DIGUANYLATE CYCLASE DGCP"/>
    <property type="match status" value="1"/>
</dbReference>
<feature type="coiled-coil region" evidence="3">
    <location>
        <begin position="13"/>
        <end position="40"/>
    </location>
</feature>
<keyword evidence="6" id="KW-0808">Transferase</keyword>
<dbReference type="SMART" id="SM00091">
    <property type="entry name" value="PAS"/>
    <property type="match status" value="2"/>
</dbReference>
<dbReference type="SMART" id="SM00065">
    <property type="entry name" value="GAF"/>
    <property type="match status" value="2"/>
</dbReference>
<organism evidence="6 7">
    <name type="scientific">Brasilonema bromeliae SPC951</name>
    <dbReference type="NCBI Taxonomy" id="385972"/>
    <lineage>
        <taxon>Bacteria</taxon>
        <taxon>Bacillati</taxon>
        <taxon>Cyanobacteriota</taxon>
        <taxon>Cyanophyceae</taxon>
        <taxon>Nostocales</taxon>
        <taxon>Scytonemataceae</taxon>
        <taxon>Brasilonema</taxon>
        <taxon>Bromeliae group (in: Brasilonema)</taxon>
    </lineage>
</organism>
<dbReference type="InterPro" id="IPR052155">
    <property type="entry name" value="Biofilm_reg_signaling"/>
</dbReference>
<dbReference type="CDD" id="cd00082">
    <property type="entry name" value="HisKA"/>
    <property type="match status" value="1"/>
</dbReference>
<dbReference type="Pfam" id="PF13185">
    <property type="entry name" value="GAF_2"/>
    <property type="match status" value="1"/>
</dbReference>
<dbReference type="InterPro" id="IPR035965">
    <property type="entry name" value="PAS-like_dom_sf"/>
</dbReference>
<accession>A0ABX1PFD8</accession>
<dbReference type="SMART" id="SM00086">
    <property type="entry name" value="PAC"/>
    <property type="match status" value="2"/>
</dbReference>
<comment type="caution">
    <text evidence="6">The sequence shown here is derived from an EMBL/GenBank/DDBJ whole genome shotgun (WGS) entry which is preliminary data.</text>
</comment>
<gene>
    <name evidence="6" type="ORF">DP116_27755</name>
</gene>
<dbReference type="Pfam" id="PF08448">
    <property type="entry name" value="PAS_4"/>
    <property type="match status" value="2"/>
</dbReference>
<dbReference type="Pfam" id="PF13188">
    <property type="entry name" value="PAS_8"/>
    <property type="match status" value="1"/>
</dbReference>
<dbReference type="CDD" id="cd00130">
    <property type="entry name" value="PAS"/>
    <property type="match status" value="2"/>
</dbReference>
<dbReference type="SUPFAM" id="SSF55781">
    <property type="entry name" value="GAF domain-like"/>
    <property type="match status" value="2"/>
</dbReference>
<keyword evidence="3" id="KW-0175">Coiled coil</keyword>
<dbReference type="Gene3D" id="3.30.450.40">
    <property type="match status" value="2"/>
</dbReference>